<dbReference type="InterPro" id="IPR002523">
    <property type="entry name" value="MgTranspt_CorA/ZnTranspt_ZntB"/>
</dbReference>
<evidence type="ECO:0000256" key="7">
    <source>
        <dbReference type="ARBA" id="ARBA00022692"/>
    </source>
</evidence>
<evidence type="ECO:0000256" key="5">
    <source>
        <dbReference type="ARBA" id="ARBA00022475"/>
    </source>
</evidence>
<dbReference type="NCBIfam" id="TIGR00383">
    <property type="entry name" value="corA"/>
    <property type="match status" value="1"/>
</dbReference>
<dbReference type="PANTHER" id="PTHR47685">
    <property type="entry name" value="MAGNESIUM TRANSPORT PROTEIN CORA"/>
    <property type="match status" value="1"/>
</dbReference>
<evidence type="ECO:0000256" key="8">
    <source>
        <dbReference type="ARBA" id="ARBA00022842"/>
    </source>
</evidence>
<evidence type="ECO:0000256" key="13">
    <source>
        <dbReference type="RuleBase" id="RU362010"/>
    </source>
</evidence>
<comment type="function">
    <text evidence="13">Mediates influx of magnesium ions.</text>
</comment>
<dbReference type="RefSeq" id="WP_111199080.1">
    <property type="nucleotide sequence ID" value="NZ_QKVK01000006.1"/>
</dbReference>
<evidence type="ECO:0000256" key="9">
    <source>
        <dbReference type="ARBA" id="ARBA00022989"/>
    </source>
</evidence>
<evidence type="ECO:0000256" key="1">
    <source>
        <dbReference type="ARBA" id="ARBA00004429"/>
    </source>
</evidence>
<protein>
    <recommendedName>
        <fullName evidence="3 13">Magnesium transport protein CorA</fullName>
    </recommendedName>
</protein>
<keyword evidence="5 13" id="KW-1003">Cell membrane</keyword>
<evidence type="ECO:0000256" key="11">
    <source>
        <dbReference type="ARBA" id="ARBA00023136"/>
    </source>
</evidence>
<dbReference type="SUPFAM" id="SSF143865">
    <property type="entry name" value="CorA soluble domain-like"/>
    <property type="match status" value="1"/>
</dbReference>
<evidence type="ECO:0000256" key="4">
    <source>
        <dbReference type="ARBA" id="ARBA00022448"/>
    </source>
</evidence>
<dbReference type="SUPFAM" id="SSF144083">
    <property type="entry name" value="Magnesium transport protein CorA, transmembrane region"/>
    <property type="match status" value="1"/>
</dbReference>
<dbReference type="GO" id="GO:0005886">
    <property type="term" value="C:plasma membrane"/>
    <property type="evidence" value="ECO:0007669"/>
    <property type="project" value="UniProtKB-SubCell"/>
</dbReference>
<comment type="subcellular location">
    <subcellularLocation>
        <location evidence="1">Cell inner membrane</location>
        <topology evidence="1">Multi-pass membrane protein</topology>
    </subcellularLocation>
    <subcellularLocation>
        <location evidence="13">Membrane</location>
        <topology evidence="13">Multi-pass membrane protein</topology>
    </subcellularLocation>
</comment>
<organism evidence="14 15">
    <name type="scientific">Aestuariivirga litoralis</name>
    <dbReference type="NCBI Taxonomy" id="2650924"/>
    <lineage>
        <taxon>Bacteria</taxon>
        <taxon>Pseudomonadati</taxon>
        <taxon>Pseudomonadota</taxon>
        <taxon>Alphaproteobacteria</taxon>
        <taxon>Hyphomicrobiales</taxon>
        <taxon>Aestuariivirgaceae</taxon>
        <taxon>Aestuariivirga</taxon>
    </lineage>
</organism>
<keyword evidence="6" id="KW-0997">Cell inner membrane</keyword>
<dbReference type="PANTHER" id="PTHR47685:SF1">
    <property type="entry name" value="MAGNESIUM TRANSPORT PROTEIN CORA"/>
    <property type="match status" value="1"/>
</dbReference>
<evidence type="ECO:0000313" key="15">
    <source>
        <dbReference type="Proteomes" id="UP000248795"/>
    </source>
</evidence>
<dbReference type="InterPro" id="IPR050829">
    <property type="entry name" value="CorA_MIT"/>
</dbReference>
<dbReference type="GO" id="GO:0015099">
    <property type="term" value="F:nickel cation transmembrane transporter activity"/>
    <property type="evidence" value="ECO:0007669"/>
    <property type="project" value="TreeGrafter"/>
</dbReference>
<dbReference type="Gene3D" id="1.20.58.340">
    <property type="entry name" value="Magnesium transport protein CorA, transmembrane region"/>
    <property type="match status" value="2"/>
</dbReference>
<comment type="catalytic activity">
    <reaction evidence="12">
        <text>Mg(2+)(in) = Mg(2+)(out)</text>
        <dbReference type="Rhea" id="RHEA:29827"/>
        <dbReference type="ChEBI" id="CHEBI:18420"/>
    </reaction>
</comment>
<evidence type="ECO:0000256" key="3">
    <source>
        <dbReference type="ARBA" id="ARBA00019439"/>
    </source>
</evidence>
<name>A0A2W2C7R8_9HYPH</name>
<evidence type="ECO:0000313" key="14">
    <source>
        <dbReference type="EMBL" id="PZF76243.1"/>
    </source>
</evidence>
<comment type="caution">
    <text evidence="14">The sequence shown here is derived from an EMBL/GenBank/DDBJ whole genome shotgun (WGS) entry which is preliminary data.</text>
</comment>
<keyword evidence="11 13" id="KW-0472">Membrane</keyword>
<evidence type="ECO:0000256" key="12">
    <source>
        <dbReference type="ARBA" id="ARBA00034269"/>
    </source>
</evidence>
<keyword evidence="15" id="KW-1185">Reference proteome</keyword>
<dbReference type="AlphaFoldDB" id="A0A2W2C7R8"/>
<dbReference type="FunFam" id="1.20.58.340:FF:000001">
    <property type="entry name" value="Magnesium transport protein CorA"/>
    <property type="match status" value="1"/>
</dbReference>
<proteinExistence type="inferred from homology"/>
<feature type="transmembrane region" description="Helical" evidence="13">
    <location>
        <begin position="308"/>
        <end position="328"/>
    </location>
</feature>
<dbReference type="Proteomes" id="UP000248795">
    <property type="component" value="Unassembled WGS sequence"/>
</dbReference>
<evidence type="ECO:0000256" key="6">
    <source>
        <dbReference type="ARBA" id="ARBA00022519"/>
    </source>
</evidence>
<dbReference type="InterPro" id="IPR004488">
    <property type="entry name" value="Mg/Co-transport_prot_CorA"/>
</dbReference>
<dbReference type="CDD" id="cd12837">
    <property type="entry name" value="EcCorA-like_u1"/>
    <property type="match status" value="1"/>
</dbReference>
<keyword evidence="10 13" id="KW-0406">Ion transport</keyword>
<reference evidence="15" key="1">
    <citation type="submission" date="2018-06" db="EMBL/GenBank/DDBJ databases">
        <title>Aestuariibacter litoralis strain KCTC 52945T.</title>
        <authorList>
            <person name="Li X."/>
            <person name="Salam N."/>
            <person name="Li J.-L."/>
            <person name="Chen Y.-M."/>
            <person name="Yang Z.-W."/>
            <person name="Zhang L.-Y."/>
            <person name="Han M.-X."/>
            <person name="Xiao M."/>
            <person name="Li W.-J."/>
        </authorList>
    </citation>
    <scope>NUCLEOTIDE SEQUENCE [LARGE SCALE GENOMIC DNA]</scope>
    <source>
        <strain evidence="15">KCTC 52945</strain>
    </source>
</reference>
<comment type="similarity">
    <text evidence="2 13">Belongs to the CorA metal ion transporter (MIT) (TC 1.A.35) family.</text>
</comment>
<keyword evidence="8 13" id="KW-0460">Magnesium</keyword>
<gene>
    <name evidence="13 14" type="primary">corA</name>
    <name evidence="14" type="ORF">DK847_13670</name>
</gene>
<feature type="transmembrane region" description="Helical" evidence="13">
    <location>
        <begin position="273"/>
        <end position="296"/>
    </location>
</feature>
<sequence>MLNVYGAANGCLTELPATAEGLPPEAVWLDLVEPTAGEESKVEAVLGIDIPTREELAEIEASSRLYQEDGAVFMTANLIRRGDNDEPESSPVTFIIKDNTLITVRYHHPQAFPAYVKRAMRPQTTAMNGWGILISLLEAVVDRAADHLERAGQIVDETSKKTFGAKRTLAGVHKQNPRKGVNLQELIERIGEEGDFVSKMRESLVSIGRAVAFMQAVEDQARENKQVKENKARTKILQRDIVSLTDHATFLSGKISFLLDAVLGLISIEQNGIIKIFSVAAVVFLPPTLVASIYGMNFAFMPELQWQLGYPFAIGLMILSAVLPYYYFKGKGWL</sequence>
<dbReference type="InterPro" id="IPR045863">
    <property type="entry name" value="CorA_TM1_TM2"/>
</dbReference>
<evidence type="ECO:0000256" key="10">
    <source>
        <dbReference type="ARBA" id="ARBA00023065"/>
    </source>
</evidence>
<evidence type="ECO:0000256" key="2">
    <source>
        <dbReference type="ARBA" id="ARBA00009765"/>
    </source>
</evidence>
<keyword evidence="7 13" id="KW-0812">Transmembrane</keyword>
<dbReference type="GO" id="GO:0015095">
    <property type="term" value="F:magnesium ion transmembrane transporter activity"/>
    <property type="evidence" value="ECO:0007669"/>
    <property type="project" value="UniProtKB-UniRule"/>
</dbReference>
<dbReference type="Pfam" id="PF01544">
    <property type="entry name" value="CorA"/>
    <property type="match status" value="1"/>
</dbReference>
<dbReference type="GO" id="GO:0015087">
    <property type="term" value="F:cobalt ion transmembrane transporter activity"/>
    <property type="evidence" value="ECO:0007669"/>
    <property type="project" value="UniProtKB-UniRule"/>
</dbReference>
<dbReference type="EMBL" id="QKVK01000006">
    <property type="protein sequence ID" value="PZF76243.1"/>
    <property type="molecule type" value="Genomic_DNA"/>
</dbReference>
<keyword evidence="9 13" id="KW-1133">Transmembrane helix</keyword>
<dbReference type="Gene3D" id="3.30.460.20">
    <property type="entry name" value="CorA soluble domain-like"/>
    <property type="match status" value="1"/>
</dbReference>
<dbReference type="InterPro" id="IPR045861">
    <property type="entry name" value="CorA_cytoplasmic_dom"/>
</dbReference>
<accession>A0A2W2C7R8</accession>
<keyword evidence="4 13" id="KW-0813">Transport</keyword>